<evidence type="ECO:0000259" key="1">
    <source>
        <dbReference type="Pfam" id="PF00561"/>
    </source>
</evidence>
<keyword evidence="3" id="KW-1185">Reference proteome</keyword>
<feature type="domain" description="AB hydrolase-1" evidence="1">
    <location>
        <begin position="29"/>
        <end position="262"/>
    </location>
</feature>
<comment type="caution">
    <text evidence="2">The sequence shown here is derived from an EMBL/GenBank/DDBJ whole genome shotgun (WGS) entry which is preliminary data.</text>
</comment>
<accession>A0A4Z1CKA0</accession>
<protein>
    <submittedName>
        <fullName evidence="2">Alpha/beta fold hydrolase</fullName>
    </submittedName>
</protein>
<gene>
    <name evidence="2" type="ORF">E4L95_18535</name>
</gene>
<dbReference type="Proteomes" id="UP000297972">
    <property type="component" value="Unassembled WGS sequence"/>
</dbReference>
<organism evidence="2 3">
    <name type="scientific">Paracoccus liaowanqingii</name>
    <dbReference type="NCBI Taxonomy" id="2560053"/>
    <lineage>
        <taxon>Bacteria</taxon>
        <taxon>Pseudomonadati</taxon>
        <taxon>Pseudomonadota</taxon>
        <taxon>Alphaproteobacteria</taxon>
        <taxon>Rhodobacterales</taxon>
        <taxon>Paracoccaceae</taxon>
        <taxon>Paracoccus</taxon>
    </lineage>
</organism>
<name>A0A4Z1CKA0_9RHOB</name>
<dbReference type="InterPro" id="IPR029058">
    <property type="entry name" value="AB_hydrolase_fold"/>
</dbReference>
<sequence>MLRSRTVTLGDIVVAVDEWPADAGRHGLPLLFLHGAVQTRSIWVSQTASLAGSRRIMAVDLRGHGETMQGSRPMTVAQMAADVLSLLDQLQIQKVAVCGVSLGGMVALKLAEQAPDRISSLILSNTPTSLTSNRWLRSLVDRIDPQNLMPITFRLLGQQRAARLGLAVAAKAVGPRWVGATARRHFIEGFERMDAKAIVGTYRAIVEARPVDPGSIRCPVLLIKGDADAPSIDAQMDELGEQLGQVRIETVQAGHVASLDNPAAFNRLLTRFLEQHDPA</sequence>
<evidence type="ECO:0000313" key="2">
    <source>
        <dbReference type="EMBL" id="TGN49094.1"/>
    </source>
</evidence>
<dbReference type="OrthoDB" id="9804723at2"/>
<dbReference type="Pfam" id="PF00561">
    <property type="entry name" value="Abhydrolase_1"/>
    <property type="match status" value="1"/>
</dbReference>
<dbReference type="RefSeq" id="WP_135818846.1">
    <property type="nucleotide sequence ID" value="NZ_SRPG01000264.1"/>
</dbReference>
<dbReference type="AlphaFoldDB" id="A0A4Z1CKA0"/>
<dbReference type="InterPro" id="IPR000073">
    <property type="entry name" value="AB_hydrolase_1"/>
</dbReference>
<evidence type="ECO:0000313" key="3">
    <source>
        <dbReference type="Proteomes" id="UP000297972"/>
    </source>
</evidence>
<keyword evidence="2" id="KW-0378">Hydrolase</keyword>
<dbReference type="GO" id="GO:0016787">
    <property type="term" value="F:hydrolase activity"/>
    <property type="evidence" value="ECO:0007669"/>
    <property type="project" value="UniProtKB-KW"/>
</dbReference>
<proteinExistence type="predicted"/>
<dbReference type="PRINTS" id="PR00111">
    <property type="entry name" value="ABHYDROLASE"/>
</dbReference>
<dbReference type="SUPFAM" id="SSF53474">
    <property type="entry name" value="alpha/beta-Hydrolases"/>
    <property type="match status" value="1"/>
</dbReference>
<dbReference type="Gene3D" id="3.40.50.1820">
    <property type="entry name" value="alpha/beta hydrolase"/>
    <property type="match status" value="1"/>
</dbReference>
<dbReference type="PANTHER" id="PTHR43433:SF5">
    <property type="entry name" value="AB HYDROLASE-1 DOMAIN-CONTAINING PROTEIN"/>
    <property type="match status" value="1"/>
</dbReference>
<dbReference type="EMBL" id="SRPG01000264">
    <property type="protein sequence ID" value="TGN49094.1"/>
    <property type="molecule type" value="Genomic_DNA"/>
</dbReference>
<dbReference type="InterPro" id="IPR050471">
    <property type="entry name" value="AB_hydrolase"/>
</dbReference>
<reference evidence="2 3" key="1">
    <citation type="submission" date="2019-03" db="EMBL/GenBank/DDBJ databases">
        <authorList>
            <person name="Li J."/>
        </authorList>
    </citation>
    <scope>NUCLEOTIDE SEQUENCE [LARGE SCALE GENOMIC DNA]</scope>
    <source>
        <strain evidence="2 3">3058</strain>
    </source>
</reference>
<dbReference type="PANTHER" id="PTHR43433">
    <property type="entry name" value="HYDROLASE, ALPHA/BETA FOLD FAMILY PROTEIN"/>
    <property type="match status" value="1"/>
</dbReference>